<dbReference type="Pfam" id="PF00145">
    <property type="entry name" value="DNA_methylase"/>
    <property type="match status" value="1"/>
</dbReference>
<comment type="caution">
    <text evidence="9">The sequence shown here is derived from an EMBL/GenBank/DDBJ whole genome shotgun (WGS) entry which is preliminary data.</text>
</comment>
<dbReference type="EMBL" id="PYNF01000002">
    <property type="protein sequence ID" value="PSV00857.1"/>
    <property type="molecule type" value="Genomic_DNA"/>
</dbReference>
<dbReference type="GO" id="GO:0003886">
    <property type="term" value="F:DNA (cytosine-5-)-methyltransferase activity"/>
    <property type="evidence" value="ECO:0007669"/>
    <property type="project" value="UniProtKB-EC"/>
</dbReference>
<keyword evidence="4" id="KW-0680">Restriction system</keyword>
<dbReference type="SUPFAM" id="SSF53335">
    <property type="entry name" value="S-adenosyl-L-methionine-dependent methyltransferases"/>
    <property type="match status" value="1"/>
</dbReference>
<proteinExistence type="inferred from homology"/>
<comment type="similarity">
    <text evidence="6 7">Belongs to the class I-like SAM-binding methyltransferase superfamily. C5-methyltransferase family.</text>
</comment>
<keyword evidence="3 6" id="KW-0949">S-adenosyl-L-methionine</keyword>
<dbReference type="GO" id="GO:0003677">
    <property type="term" value="F:DNA binding"/>
    <property type="evidence" value="ECO:0007669"/>
    <property type="project" value="TreeGrafter"/>
</dbReference>
<dbReference type="GO" id="GO:0044027">
    <property type="term" value="P:negative regulation of gene expression via chromosomal CpG island methylation"/>
    <property type="evidence" value="ECO:0007669"/>
    <property type="project" value="TreeGrafter"/>
</dbReference>
<dbReference type="InterPro" id="IPR018117">
    <property type="entry name" value="C5_DNA_meth_AS"/>
</dbReference>
<dbReference type="PANTHER" id="PTHR10629:SF52">
    <property type="entry name" value="DNA (CYTOSINE-5)-METHYLTRANSFERASE 1"/>
    <property type="match status" value="1"/>
</dbReference>
<evidence type="ECO:0000256" key="6">
    <source>
        <dbReference type="PROSITE-ProRule" id="PRU01016"/>
    </source>
</evidence>
<dbReference type="NCBIfam" id="TIGR00675">
    <property type="entry name" value="dcm"/>
    <property type="match status" value="1"/>
</dbReference>
<accession>A0A2T3KM24</accession>
<comment type="catalytic activity">
    <reaction evidence="5 8">
        <text>a 2'-deoxycytidine in DNA + S-adenosyl-L-methionine = a 5-methyl-2'-deoxycytidine in DNA + S-adenosyl-L-homocysteine + H(+)</text>
        <dbReference type="Rhea" id="RHEA:13681"/>
        <dbReference type="Rhea" id="RHEA-COMP:11369"/>
        <dbReference type="Rhea" id="RHEA-COMP:11370"/>
        <dbReference type="ChEBI" id="CHEBI:15378"/>
        <dbReference type="ChEBI" id="CHEBI:57856"/>
        <dbReference type="ChEBI" id="CHEBI:59789"/>
        <dbReference type="ChEBI" id="CHEBI:85452"/>
        <dbReference type="ChEBI" id="CHEBI:85454"/>
        <dbReference type="EC" id="2.1.1.37"/>
    </reaction>
</comment>
<feature type="active site" evidence="6">
    <location>
        <position position="109"/>
    </location>
</feature>
<dbReference type="EC" id="2.1.1.37" evidence="8"/>
<dbReference type="RefSeq" id="WP_107288551.1">
    <property type="nucleotide sequence ID" value="NZ_PYNF01000002.1"/>
</dbReference>
<evidence type="ECO:0000256" key="7">
    <source>
        <dbReference type="RuleBase" id="RU000416"/>
    </source>
</evidence>
<dbReference type="AlphaFoldDB" id="A0A2T3KM24"/>
<dbReference type="PRINTS" id="PR00105">
    <property type="entry name" value="C5METTRFRASE"/>
</dbReference>
<evidence type="ECO:0000313" key="9">
    <source>
        <dbReference type="EMBL" id="PSV00857.1"/>
    </source>
</evidence>
<dbReference type="InterPro" id="IPR001525">
    <property type="entry name" value="C5_MeTfrase"/>
</dbReference>
<evidence type="ECO:0000256" key="8">
    <source>
        <dbReference type="RuleBase" id="RU000417"/>
    </source>
</evidence>
<dbReference type="PANTHER" id="PTHR10629">
    <property type="entry name" value="CYTOSINE-SPECIFIC METHYLTRANSFERASE"/>
    <property type="match status" value="1"/>
</dbReference>
<evidence type="ECO:0000256" key="3">
    <source>
        <dbReference type="ARBA" id="ARBA00022691"/>
    </source>
</evidence>
<keyword evidence="1 6" id="KW-0489">Methyltransferase</keyword>
<gene>
    <name evidence="9" type="ORF">C9J27_02190</name>
</gene>
<reference evidence="9 10" key="1">
    <citation type="submission" date="2018-01" db="EMBL/GenBank/DDBJ databases">
        <title>Whole genome sequencing of Histamine producing bacteria.</title>
        <authorList>
            <person name="Butler K."/>
        </authorList>
    </citation>
    <scope>NUCLEOTIDE SEQUENCE [LARGE SCALE GENOMIC DNA]</scope>
    <source>
        <strain evidence="9 10">FS-7.2</strain>
    </source>
</reference>
<organism evidence="9 10">
    <name type="scientific">Photobacterium kishitanii</name>
    <dbReference type="NCBI Taxonomy" id="318456"/>
    <lineage>
        <taxon>Bacteria</taxon>
        <taxon>Pseudomonadati</taxon>
        <taxon>Pseudomonadota</taxon>
        <taxon>Gammaproteobacteria</taxon>
        <taxon>Vibrionales</taxon>
        <taxon>Vibrionaceae</taxon>
        <taxon>Photobacterium</taxon>
    </lineage>
</organism>
<dbReference type="PROSITE" id="PS51679">
    <property type="entry name" value="SAM_MT_C5"/>
    <property type="match status" value="1"/>
</dbReference>
<dbReference type="Proteomes" id="UP000241426">
    <property type="component" value="Unassembled WGS sequence"/>
</dbReference>
<evidence type="ECO:0000256" key="5">
    <source>
        <dbReference type="ARBA" id="ARBA00047422"/>
    </source>
</evidence>
<dbReference type="Gene3D" id="3.40.50.150">
    <property type="entry name" value="Vaccinia Virus protein VP39"/>
    <property type="match status" value="1"/>
</dbReference>
<sequence>MYESIIPVREDSGLSHLDCFCGAGIGEIGAVRAGIKTVFAFDNNKWAVETYNKNFGGENNLARILDAKKLIPESLKIKDIADNYELEEILKHIRTVFPLVDIISGGFPCKPWSLIGARKGEDDNKFGNLALVQCLIIRALQPKAFLIENVDGLVKKNNISYFEDMIDFLQDSGFSVKWKVLCSSDYGCAQKRKRVFVVGIRNDINNEFFFPEPTTSSSVDKLSINDALAGLPLSPDGVNDHECVYLRNDEKPFVDKIPVGGNWKSLPIEDQKTFMKKGFYSGGGRTGALKKIDPNGMANTILSSPLGKATAQILDYGIGEPRRYSVRESLRLQSVPDTFSFADGMPLMKKYERCSGISSIVSYHLFSSIVDTLIC</sequence>
<dbReference type="Gene3D" id="3.90.120.10">
    <property type="entry name" value="DNA Methylase, subunit A, domain 2"/>
    <property type="match status" value="1"/>
</dbReference>
<dbReference type="InterPro" id="IPR050390">
    <property type="entry name" value="C5-Methyltransferase"/>
</dbReference>
<keyword evidence="2 6" id="KW-0808">Transferase</keyword>
<dbReference type="InterPro" id="IPR029063">
    <property type="entry name" value="SAM-dependent_MTases_sf"/>
</dbReference>
<evidence type="ECO:0000256" key="1">
    <source>
        <dbReference type="ARBA" id="ARBA00022603"/>
    </source>
</evidence>
<evidence type="ECO:0000256" key="4">
    <source>
        <dbReference type="ARBA" id="ARBA00022747"/>
    </source>
</evidence>
<evidence type="ECO:0000313" key="10">
    <source>
        <dbReference type="Proteomes" id="UP000241426"/>
    </source>
</evidence>
<dbReference type="GO" id="GO:0009307">
    <property type="term" value="P:DNA restriction-modification system"/>
    <property type="evidence" value="ECO:0007669"/>
    <property type="project" value="UniProtKB-KW"/>
</dbReference>
<dbReference type="GO" id="GO:0032259">
    <property type="term" value="P:methylation"/>
    <property type="evidence" value="ECO:0007669"/>
    <property type="project" value="UniProtKB-KW"/>
</dbReference>
<dbReference type="PROSITE" id="PS00094">
    <property type="entry name" value="C5_MTASE_1"/>
    <property type="match status" value="1"/>
</dbReference>
<evidence type="ECO:0000256" key="2">
    <source>
        <dbReference type="ARBA" id="ARBA00022679"/>
    </source>
</evidence>
<name>A0A2T3KM24_9GAMM</name>
<protein>
    <recommendedName>
        <fullName evidence="8">Cytosine-specific methyltransferase</fullName>
        <ecNumber evidence="8">2.1.1.37</ecNumber>
    </recommendedName>
</protein>